<gene>
    <name evidence="13" type="ORF">PoB_007325700</name>
</gene>
<feature type="compositionally biased region" description="Polar residues" evidence="11">
    <location>
        <begin position="600"/>
        <end position="614"/>
    </location>
</feature>
<name>A0AAV4DR38_9GAST</name>
<dbReference type="GO" id="GO:0030121">
    <property type="term" value="C:AP-1 adaptor complex"/>
    <property type="evidence" value="ECO:0007669"/>
    <property type="project" value="InterPro"/>
</dbReference>
<dbReference type="SUPFAM" id="SSF48371">
    <property type="entry name" value="ARM repeat"/>
    <property type="match status" value="1"/>
</dbReference>
<evidence type="ECO:0000256" key="11">
    <source>
        <dbReference type="SAM" id="MobiDB-lite"/>
    </source>
</evidence>
<sequence>MNVLKAVSMPAPKRLRDLIREIRSSRTAADERAVVNKECASIRESFRDQDNTYRCRNVAKLLYIHMLGYPAHFGQLECMKLIASPRFTDKRIGYLGAMLLLDERQDVHLLITNSLKNDLGHQTQYIQSLALCTLGAICSSEMSRDLAGEVERMIKSSNAYIKKKAILCAFGIIRKVPDLMEMYIPATRSLLNEKNHGVLLTAVCLITEMSEKSPDTLHHFRKLVPQLVRILKNLIMAGYSPEHDVSGVSDPFLQVKILRLLRILGRGDAEASETMNDILAQVATNTDTSKNVGHAILYEIVLTIMGIQSEAGLRVLAVNILGRFLLNNDKNIRYVALNTLLRVVSADYNAVQRHRTTIVDCLKDPDISIRRRAVELSFALINPNNVRGMMKELLYFLETCDPEFKSDCCSNIVIAAAKYSPNKRWHIDTVLKVLITAGNYIKGDVVTIAIQLVSETSSLHAYSVSNDEVISLLEKILANNNSSVVTKEYAITALMKLSSRFTDCSARLRQVIAIYGSSTNVELQQRSVEYSNLFVKFDNMRPALLEHMPLIEAHPHSLEESFLDGQEEVNLLADASSRTNGHGGAPNSQLTENGDIMGILSNTSPANSSMDNSKSGGGAADLLDLLGDLTTDPPPVINNPVLPPAHNLLDGFLQPAAPQTNLVNGSSSPPPMTVFEKSGLLIEFTCQRANNDPARTVINMKATNSSPFPMLDFVFQAAVPKSFQLSLQSPSGTTIPPVNGGHITQVIQLNNPQKQPIRMRLKINYNQNGNSVNEMAEVNTFPSELWQ</sequence>
<dbReference type="InterPro" id="IPR017107">
    <property type="entry name" value="AP1_complex_gsu"/>
</dbReference>
<feature type="domain" description="GAE" evidence="12">
    <location>
        <begin position="667"/>
        <end position="782"/>
    </location>
</feature>
<dbReference type="InterPro" id="IPR008152">
    <property type="entry name" value="Clathrin_a/b/g-adaptin_app_Ig"/>
</dbReference>
<reference evidence="13 14" key="1">
    <citation type="journal article" date="2021" name="Elife">
        <title>Chloroplast acquisition without the gene transfer in kleptoplastic sea slugs, Plakobranchus ocellatus.</title>
        <authorList>
            <person name="Maeda T."/>
            <person name="Takahashi S."/>
            <person name="Yoshida T."/>
            <person name="Shimamura S."/>
            <person name="Takaki Y."/>
            <person name="Nagai Y."/>
            <person name="Toyoda A."/>
            <person name="Suzuki Y."/>
            <person name="Arimoto A."/>
            <person name="Ishii H."/>
            <person name="Satoh N."/>
            <person name="Nishiyama T."/>
            <person name="Hasebe M."/>
            <person name="Maruyama T."/>
            <person name="Minagawa J."/>
            <person name="Obokata J."/>
            <person name="Shigenobu S."/>
        </authorList>
    </citation>
    <scope>NUCLEOTIDE SEQUENCE [LARGE SCALE GENOMIC DNA]</scope>
</reference>
<keyword evidence="7 10" id="KW-0472">Membrane</keyword>
<evidence type="ECO:0000256" key="2">
    <source>
        <dbReference type="ARBA" id="ARBA00004555"/>
    </source>
</evidence>
<evidence type="ECO:0000256" key="5">
    <source>
        <dbReference type="ARBA" id="ARBA00022927"/>
    </source>
</evidence>
<evidence type="ECO:0000256" key="3">
    <source>
        <dbReference type="ARBA" id="ARBA00006613"/>
    </source>
</evidence>
<dbReference type="PROSITE" id="PS50180">
    <property type="entry name" value="GAE"/>
    <property type="match status" value="1"/>
</dbReference>
<organism evidence="13 14">
    <name type="scientific">Plakobranchus ocellatus</name>
    <dbReference type="NCBI Taxonomy" id="259542"/>
    <lineage>
        <taxon>Eukaryota</taxon>
        <taxon>Metazoa</taxon>
        <taxon>Spiralia</taxon>
        <taxon>Lophotrochozoa</taxon>
        <taxon>Mollusca</taxon>
        <taxon>Gastropoda</taxon>
        <taxon>Heterobranchia</taxon>
        <taxon>Euthyneura</taxon>
        <taxon>Panpulmonata</taxon>
        <taxon>Sacoglossa</taxon>
        <taxon>Placobranchoidea</taxon>
        <taxon>Plakobranchidae</taxon>
        <taxon>Plakobranchus</taxon>
    </lineage>
</organism>
<dbReference type="Pfam" id="PF02883">
    <property type="entry name" value="Alpha_adaptinC2"/>
    <property type="match status" value="1"/>
</dbReference>
<dbReference type="InterPro" id="IPR050840">
    <property type="entry name" value="Adaptor_Complx_Large_Subunit"/>
</dbReference>
<dbReference type="PANTHER" id="PTHR22780">
    <property type="entry name" value="ADAPTIN, ALPHA/GAMMA/EPSILON"/>
    <property type="match status" value="1"/>
</dbReference>
<dbReference type="SUPFAM" id="SSF49348">
    <property type="entry name" value="Clathrin adaptor appendage domain"/>
    <property type="match status" value="1"/>
</dbReference>
<dbReference type="EMBL" id="BLXT01008205">
    <property type="protein sequence ID" value="GFO46752.1"/>
    <property type="molecule type" value="Genomic_DNA"/>
</dbReference>
<comment type="similarity">
    <text evidence="3 10">Belongs to the adaptor complexes large subunit family.</text>
</comment>
<dbReference type="InterPro" id="IPR013041">
    <property type="entry name" value="Clathrin_app_Ig-like_sf"/>
</dbReference>
<evidence type="ECO:0000256" key="1">
    <source>
        <dbReference type="ARBA" id="ARBA00004156"/>
    </source>
</evidence>
<evidence type="ECO:0000259" key="12">
    <source>
        <dbReference type="PROSITE" id="PS50180"/>
    </source>
</evidence>
<feature type="region of interest" description="Disordered" evidence="11">
    <location>
        <begin position="576"/>
        <end position="616"/>
    </location>
</feature>
<keyword evidence="8 10" id="KW-0968">Cytoplasmic vesicle</keyword>
<evidence type="ECO:0000256" key="8">
    <source>
        <dbReference type="ARBA" id="ARBA00023329"/>
    </source>
</evidence>
<dbReference type="Gene3D" id="1.25.10.10">
    <property type="entry name" value="Leucine-rich Repeat Variant"/>
    <property type="match status" value="1"/>
</dbReference>
<dbReference type="InterPro" id="IPR002553">
    <property type="entry name" value="Clathrin/coatomer_adapt-like_N"/>
</dbReference>
<dbReference type="InterPro" id="IPR011989">
    <property type="entry name" value="ARM-like"/>
</dbReference>
<proteinExistence type="inferred from homology"/>
<keyword evidence="14" id="KW-1185">Reference proteome</keyword>
<comment type="subcellular location">
    <subcellularLocation>
        <location evidence="1">Cytoplasmic vesicle membrane</location>
    </subcellularLocation>
    <subcellularLocation>
        <location evidence="9">Endomembrane system</location>
        <topology evidence="9">Peripheral membrane protein</topology>
        <orientation evidence="9">Cytoplasmic side</orientation>
    </subcellularLocation>
    <subcellularLocation>
        <location evidence="2">Golgi apparatus</location>
    </subcellularLocation>
</comment>
<dbReference type="InterPro" id="IPR016024">
    <property type="entry name" value="ARM-type_fold"/>
</dbReference>
<keyword evidence="4 10" id="KW-0813">Transport</keyword>
<keyword evidence="5 10" id="KW-0653">Protein transport</keyword>
<dbReference type="Proteomes" id="UP000735302">
    <property type="component" value="Unassembled WGS sequence"/>
</dbReference>
<keyword evidence="6 10" id="KW-0333">Golgi apparatus</keyword>
<feature type="compositionally biased region" description="Polar residues" evidence="11">
    <location>
        <begin position="576"/>
        <end position="592"/>
    </location>
</feature>
<dbReference type="FunFam" id="1.25.10.10:FF:000030">
    <property type="entry name" value="AP-1 complex subunit gamma"/>
    <property type="match status" value="1"/>
</dbReference>
<evidence type="ECO:0000313" key="14">
    <source>
        <dbReference type="Proteomes" id="UP000735302"/>
    </source>
</evidence>
<evidence type="ECO:0000256" key="4">
    <source>
        <dbReference type="ARBA" id="ARBA00022448"/>
    </source>
</evidence>
<dbReference type="AlphaFoldDB" id="A0AAV4DR38"/>
<evidence type="ECO:0000256" key="7">
    <source>
        <dbReference type="ARBA" id="ARBA00023136"/>
    </source>
</evidence>
<accession>A0AAV4DR38</accession>
<evidence type="ECO:0000256" key="9">
    <source>
        <dbReference type="ARBA" id="ARBA00029433"/>
    </source>
</evidence>
<dbReference type="InterPro" id="IPR008153">
    <property type="entry name" value="GAE_dom"/>
</dbReference>
<evidence type="ECO:0000256" key="6">
    <source>
        <dbReference type="ARBA" id="ARBA00023034"/>
    </source>
</evidence>
<comment type="caution">
    <text evidence="13">The sequence shown here is derived from an EMBL/GenBank/DDBJ whole genome shotgun (WGS) entry which is preliminary data.</text>
</comment>
<dbReference type="GO" id="GO:0016192">
    <property type="term" value="P:vesicle-mediated transport"/>
    <property type="evidence" value="ECO:0007669"/>
    <property type="project" value="InterPro"/>
</dbReference>
<protein>
    <recommendedName>
        <fullName evidence="10">AP-1 complex subunit gamma</fullName>
    </recommendedName>
</protein>
<dbReference type="Pfam" id="PF01602">
    <property type="entry name" value="Adaptin_N"/>
    <property type="match status" value="1"/>
</dbReference>
<dbReference type="PIRSF" id="PIRSF037094">
    <property type="entry name" value="AP1_complex_gamma"/>
    <property type="match status" value="1"/>
</dbReference>
<evidence type="ECO:0000256" key="10">
    <source>
        <dbReference type="PIRNR" id="PIRNR037094"/>
    </source>
</evidence>
<dbReference type="SMART" id="SM00809">
    <property type="entry name" value="Alpha_adaptinC2"/>
    <property type="match status" value="1"/>
</dbReference>
<evidence type="ECO:0000313" key="13">
    <source>
        <dbReference type="EMBL" id="GFO46752.1"/>
    </source>
</evidence>
<dbReference type="Gene3D" id="2.60.40.1230">
    <property type="match status" value="1"/>
</dbReference>
<dbReference type="GO" id="GO:0006886">
    <property type="term" value="P:intracellular protein transport"/>
    <property type="evidence" value="ECO:0007669"/>
    <property type="project" value="UniProtKB-UniRule"/>
</dbReference>